<dbReference type="AlphaFoldDB" id="A0A4R8G9M3"/>
<protein>
    <submittedName>
        <fullName evidence="1">Uncharacterized protein</fullName>
    </submittedName>
</protein>
<accession>A0A4R8G9M3</accession>
<reference evidence="1 2" key="1">
    <citation type="submission" date="2019-03" db="EMBL/GenBank/DDBJ databases">
        <title>Genomic Encyclopedia of Type Strains, Phase IV (KMG-IV): sequencing the most valuable type-strain genomes for metagenomic binning, comparative biology and taxonomic classification.</title>
        <authorList>
            <person name="Goeker M."/>
        </authorList>
    </citation>
    <scope>NUCLEOTIDE SEQUENCE [LARGE SCALE GENOMIC DNA]</scope>
    <source>
        <strain evidence="1 2">JA181</strain>
    </source>
</reference>
<dbReference type="EMBL" id="SOEB01000001">
    <property type="protein sequence ID" value="TDX33576.1"/>
    <property type="molecule type" value="Genomic_DNA"/>
</dbReference>
<proteinExistence type="predicted"/>
<organism evidence="1 2">
    <name type="scientific">Rhodovulum visakhapatnamense</name>
    <dbReference type="NCBI Taxonomy" id="364297"/>
    <lineage>
        <taxon>Bacteria</taxon>
        <taxon>Pseudomonadati</taxon>
        <taxon>Pseudomonadota</taxon>
        <taxon>Alphaproteobacteria</taxon>
        <taxon>Rhodobacterales</taxon>
        <taxon>Paracoccaceae</taxon>
        <taxon>Rhodovulum</taxon>
    </lineage>
</organism>
<gene>
    <name evidence="1" type="ORF">EV657_1014</name>
</gene>
<name>A0A4R8G9M3_9RHOB</name>
<dbReference type="Proteomes" id="UP000295484">
    <property type="component" value="Unassembled WGS sequence"/>
</dbReference>
<dbReference type="RefSeq" id="WP_166673608.1">
    <property type="nucleotide sequence ID" value="NZ_SOEB01000001.1"/>
</dbReference>
<evidence type="ECO:0000313" key="1">
    <source>
        <dbReference type="EMBL" id="TDX33576.1"/>
    </source>
</evidence>
<sequence>MDASGDRILGLLVQCRFDSGELNMFTGHGSVAWEGVTYLGAAGQMLRIGEAVTRRRA</sequence>
<comment type="caution">
    <text evidence="1">The sequence shown here is derived from an EMBL/GenBank/DDBJ whole genome shotgun (WGS) entry which is preliminary data.</text>
</comment>
<evidence type="ECO:0000313" key="2">
    <source>
        <dbReference type="Proteomes" id="UP000295484"/>
    </source>
</evidence>